<dbReference type="RefSeq" id="WP_182848539.1">
    <property type="nucleotide sequence ID" value="NZ_BAAALP010000065.1"/>
</dbReference>
<evidence type="ECO:0000256" key="1">
    <source>
        <dbReference type="SAM" id="MobiDB-lite"/>
    </source>
</evidence>
<feature type="transmembrane region" description="Helical" evidence="2">
    <location>
        <begin position="21"/>
        <end position="42"/>
    </location>
</feature>
<keyword evidence="4" id="KW-1185">Reference proteome</keyword>
<organism evidence="3 4">
    <name type="scientific">Actinomadura namibiensis</name>
    <dbReference type="NCBI Taxonomy" id="182080"/>
    <lineage>
        <taxon>Bacteria</taxon>
        <taxon>Bacillati</taxon>
        <taxon>Actinomycetota</taxon>
        <taxon>Actinomycetes</taxon>
        <taxon>Streptosporangiales</taxon>
        <taxon>Thermomonosporaceae</taxon>
        <taxon>Actinomadura</taxon>
    </lineage>
</organism>
<feature type="compositionally biased region" description="Basic and acidic residues" evidence="1">
    <location>
        <begin position="325"/>
        <end position="334"/>
    </location>
</feature>
<dbReference type="EMBL" id="JACJIA010000017">
    <property type="protein sequence ID" value="MBA8956637.1"/>
    <property type="molecule type" value="Genomic_DNA"/>
</dbReference>
<feature type="region of interest" description="Disordered" evidence="1">
    <location>
        <begin position="66"/>
        <end position="101"/>
    </location>
</feature>
<keyword evidence="2" id="KW-0812">Transmembrane</keyword>
<accession>A0A7W3QRI1</accession>
<proteinExistence type="predicted"/>
<feature type="region of interest" description="Disordered" evidence="1">
    <location>
        <begin position="209"/>
        <end position="239"/>
    </location>
</feature>
<sequence length="409" mass="43863">MAHDAGGPRRRLVLDRGEGASSYLAVVLLIAGVVAAVSLSSVPAQLVGGIRDAVCQVIGAGDCRDGGRDAPATAAPTPTARASEPGKRDREDEKKDEKKDDGNCWDWADWACATVDGLRLGTGDVLTDVWDGVTFTGCLAHICSHEGFKSNWGSLKDLVTTNPVDTGKQIWDESTKKIRDDWNNGHKVRAVARAVPTVLGTIFGGKGLTKIRKPKGDKKPEDEKPEDEKPDEPPPGKLQEILGRIGEPSPAFVFGRGYEVPYVSPPGTQVVRHGAPLDVGGLDPSRTYLWIVDAKGDIRLAPETSPDYKDLYGKRPGHAMKHGDLAAGSEHEPVPEGMRPPARIGGELKAEIGPDGKPTGRWLMDNNSSYSRSNTRMDGRRLGEPELRAAHDLLGSTGTDTSKIVVTPR</sequence>
<protein>
    <submittedName>
        <fullName evidence="3">Uncharacterized protein</fullName>
    </submittedName>
</protein>
<dbReference type="AlphaFoldDB" id="A0A7W3QRI1"/>
<reference evidence="3 4" key="1">
    <citation type="submission" date="2020-08" db="EMBL/GenBank/DDBJ databases">
        <title>Genomic Encyclopedia of Type Strains, Phase IV (KMG-IV): sequencing the most valuable type-strain genomes for metagenomic binning, comparative biology and taxonomic classification.</title>
        <authorList>
            <person name="Goeker M."/>
        </authorList>
    </citation>
    <scope>NUCLEOTIDE SEQUENCE [LARGE SCALE GENOMIC DNA]</scope>
    <source>
        <strain evidence="3 4">DSM 44197</strain>
    </source>
</reference>
<keyword evidence="2" id="KW-0472">Membrane</keyword>
<gene>
    <name evidence="3" type="ORF">HNR61_008326</name>
</gene>
<evidence type="ECO:0000256" key="2">
    <source>
        <dbReference type="SAM" id="Phobius"/>
    </source>
</evidence>
<comment type="caution">
    <text evidence="3">The sequence shown here is derived from an EMBL/GenBank/DDBJ whole genome shotgun (WGS) entry which is preliminary data.</text>
</comment>
<feature type="compositionally biased region" description="Low complexity" evidence="1">
    <location>
        <begin position="69"/>
        <end position="82"/>
    </location>
</feature>
<feature type="compositionally biased region" description="Basic and acidic residues" evidence="1">
    <location>
        <begin position="84"/>
        <end position="101"/>
    </location>
</feature>
<feature type="region of interest" description="Disordered" evidence="1">
    <location>
        <begin position="325"/>
        <end position="383"/>
    </location>
</feature>
<dbReference type="Proteomes" id="UP000572680">
    <property type="component" value="Unassembled WGS sequence"/>
</dbReference>
<evidence type="ECO:0000313" key="3">
    <source>
        <dbReference type="EMBL" id="MBA8956637.1"/>
    </source>
</evidence>
<feature type="compositionally biased region" description="Polar residues" evidence="1">
    <location>
        <begin position="365"/>
        <end position="374"/>
    </location>
</feature>
<keyword evidence="2" id="KW-1133">Transmembrane helix</keyword>
<evidence type="ECO:0000313" key="4">
    <source>
        <dbReference type="Proteomes" id="UP000572680"/>
    </source>
</evidence>
<name>A0A7W3QRI1_ACTNM</name>